<dbReference type="Pfam" id="PF13855">
    <property type="entry name" value="LRR_8"/>
    <property type="match status" value="2"/>
</dbReference>
<name>A0A2T7Q0E2_POMCA</name>
<evidence type="ECO:0000313" key="10">
    <source>
        <dbReference type="EMBL" id="PVD39144.1"/>
    </source>
</evidence>
<dbReference type="InterPro" id="IPR032675">
    <property type="entry name" value="LRR_dom_sf"/>
</dbReference>
<dbReference type="SMART" id="SM00369">
    <property type="entry name" value="LRR_TYP"/>
    <property type="match status" value="8"/>
</dbReference>
<dbReference type="PANTHER" id="PTHR24365:SF541">
    <property type="entry name" value="PROTEIN TOLL-RELATED"/>
    <property type="match status" value="1"/>
</dbReference>
<evidence type="ECO:0008006" key="12">
    <source>
        <dbReference type="Google" id="ProtNLM"/>
    </source>
</evidence>
<keyword evidence="2" id="KW-0433">Leucine-rich repeat</keyword>
<gene>
    <name evidence="10" type="ORF">C0Q70_01772</name>
</gene>
<dbReference type="GO" id="GO:0005886">
    <property type="term" value="C:plasma membrane"/>
    <property type="evidence" value="ECO:0007669"/>
    <property type="project" value="TreeGrafter"/>
</dbReference>
<dbReference type="GO" id="GO:0038023">
    <property type="term" value="F:signaling receptor activity"/>
    <property type="evidence" value="ECO:0007669"/>
    <property type="project" value="TreeGrafter"/>
</dbReference>
<comment type="subcellular location">
    <subcellularLocation>
        <location evidence="1">Membrane</location>
        <topology evidence="1">Single-pass membrane protein</topology>
    </subcellularLocation>
</comment>
<keyword evidence="3" id="KW-0812">Transmembrane</keyword>
<reference evidence="10 11" key="1">
    <citation type="submission" date="2018-04" db="EMBL/GenBank/DDBJ databases">
        <title>The genome of golden apple snail Pomacea canaliculata provides insight into stress tolerance and invasive adaptation.</title>
        <authorList>
            <person name="Liu C."/>
            <person name="Liu B."/>
            <person name="Ren Y."/>
            <person name="Zhang Y."/>
            <person name="Wang H."/>
            <person name="Li S."/>
            <person name="Jiang F."/>
            <person name="Yin L."/>
            <person name="Zhang G."/>
            <person name="Qian W."/>
            <person name="Fan W."/>
        </authorList>
    </citation>
    <scope>NUCLEOTIDE SEQUENCE [LARGE SCALE GENOMIC DNA]</scope>
    <source>
        <strain evidence="10">SZHN2017</strain>
        <tissue evidence="10">Muscle</tissue>
    </source>
</reference>
<accession>A0A2T7Q0E2</accession>
<dbReference type="OrthoDB" id="6069546at2759"/>
<organism evidence="10 11">
    <name type="scientific">Pomacea canaliculata</name>
    <name type="common">Golden apple snail</name>
    <dbReference type="NCBI Taxonomy" id="400727"/>
    <lineage>
        <taxon>Eukaryota</taxon>
        <taxon>Metazoa</taxon>
        <taxon>Spiralia</taxon>
        <taxon>Lophotrochozoa</taxon>
        <taxon>Mollusca</taxon>
        <taxon>Gastropoda</taxon>
        <taxon>Caenogastropoda</taxon>
        <taxon>Architaenioglossa</taxon>
        <taxon>Ampullarioidea</taxon>
        <taxon>Ampullariidae</taxon>
        <taxon>Pomacea</taxon>
    </lineage>
</organism>
<dbReference type="SUPFAM" id="SSF52047">
    <property type="entry name" value="RNI-like"/>
    <property type="match status" value="1"/>
</dbReference>
<evidence type="ECO:0000256" key="6">
    <source>
        <dbReference type="ARBA" id="ARBA00022989"/>
    </source>
</evidence>
<proteinExistence type="predicted"/>
<dbReference type="InterPro" id="IPR003591">
    <property type="entry name" value="Leu-rich_rpt_typical-subtyp"/>
</dbReference>
<keyword evidence="5" id="KW-0677">Repeat</keyword>
<dbReference type="Proteomes" id="UP000245119">
    <property type="component" value="Linkage Group LG1"/>
</dbReference>
<evidence type="ECO:0000256" key="5">
    <source>
        <dbReference type="ARBA" id="ARBA00022737"/>
    </source>
</evidence>
<dbReference type="GO" id="GO:0007165">
    <property type="term" value="P:signal transduction"/>
    <property type="evidence" value="ECO:0007669"/>
    <property type="project" value="TreeGrafter"/>
</dbReference>
<dbReference type="SUPFAM" id="SSF52058">
    <property type="entry name" value="L domain-like"/>
    <property type="match status" value="1"/>
</dbReference>
<dbReference type="STRING" id="400727.A0A2T7Q0E2"/>
<evidence type="ECO:0000256" key="7">
    <source>
        <dbReference type="ARBA" id="ARBA00023136"/>
    </source>
</evidence>
<comment type="caution">
    <text evidence="10">The sequence shown here is derived from an EMBL/GenBank/DDBJ whole genome shotgun (WGS) entry which is preliminary data.</text>
</comment>
<keyword evidence="6" id="KW-1133">Transmembrane helix</keyword>
<dbReference type="InterPro" id="IPR001611">
    <property type="entry name" value="Leu-rich_rpt"/>
</dbReference>
<evidence type="ECO:0000256" key="8">
    <source>
        <dbReference type="ARBA" id="ARBA00023180"/>
    </source>
</evidence>
<evidence type="ECO:0000313" key="11">
    <source>
        <dbReference type="Proteomes" id="UP000245119"/>
    </source>
</evidence>
<evidence type="ECO:0000256" key="2">
    <source>
        <dbReference type="ARBA" id="ARBA00022614"/>
    </source>
</evidence>
<evidence type="ECO:0000256" key="4">
    <source>
        <dbReference type="ARBA" id="ARBA00022729"/>
    </source>
</evidence>
<dbReference type="EMBL" id="PZQS01000001">
    <property type="protein sequence ID" value="PVD39144.1"/>
    <property type="molecule type" value="Genomic_DNA"/>
</dbReference>
<keyword evidence="11" id="KW-1185">Reference proteome</keyword>
<protein>
    <recommendedName>
        <fullName evidence="12">LRRCT domain-containing protein</fullName>
    </recommendedName>
</protein>
<feature type="compositionally biased region" description="Polar residues" evidence="9">
    <location>
        <begin position="36"/>
        <end position="45"/>
    </location>
</feature>
<keyword evidence="7" id="KW-0472">Membrane</keyword>
<dbReference type="Gene3D" id="3.80.10.10">
    <property type="entry name" value="Ribonuclease Inhibitor"/>
    <property type="match status" value="3"/>
</dbReference>
<keyword evidence="8" id="KW-0325">Glycoprotein</keyword>
<dbReference type="AlphaFoldDB" id="A0A2T7Q0E2"/>
<keyword evidence="4" id="KW-0732">Signal</keyword>
<evidence type="ECO:0000256" key="9">
    <source>
        <dbReference type="SAM" id="MobiDB-lite"/>
    </source>
</evidence>
<feature type="region of interest" description="Disordered" evidence="9">
    <location>
        <begin position="1"/>
        <end position="48"/>
    </location>
</feature>
<evidence type="ECO:0000256" key="3">
    <source>
        <dbReference type="ARBA" id="ARBA00022692"/>
    </source>
</evidence>
<sequence>MELRFESHRAVQMSVEDSQGKLSARLKGCSDGQKGDAQNTETKNPVTDIRPAVCPHLSRARSQSLLDREARRSNTTADCSSHHGLLTYVPRLPIEVQVLNFSSNNLSYISNDFFFNVSQVWLLDLSNNGLISVSSRAFQGLHHLTTLLLNGNHLSREALGHVFRIQSLSRLEILCSGLSQADLNIFSRSTLRELDVLNVSLNNIGSFYMGHLQPLNSLHMFIAQANQLYNLTTSRLENLRFLDLQYNRLFDFPKSCDPDTGESLFPNLEQLLLDFNMISSITDPVCLPKLYVLTLEFNRFQNFESNTFGIARFPSLEKLELTQMEDKILRIDKFTFNNSQLLYLGLALNYLDLSSPKVLHEDAFGGCTNVLKFYFDHCVFKTVSIERFHRLFEPFRSIKSLYLGDCGIESISPDTFAPFKSLEYLYLYDNLLKVIPDGCFSPLVQLKGLGFDSNQISFVSPEAFDEDTRKRLQQIDFSGNPFYCSCDIRWLQEWLSSRPDQLVLHAREGYMCDNLVNTSVQAFRMNEQVNNIIS</sequence>
<dbReference type="PANTHER" id="PTHR24365">
    <property type="entry name" value="TOLL-LIKE RECEPTOR"/>
    <property type="match status" value="1"/>
</dbReference>
<dbReference type="PROSITE" id="PS51450">
    <property type="entry name" value="LRR"/>
    <property type="match status" value="2"/>
</dbReference>
<evidence type="ECO:0000256" key="1">
    <source>
        <dbReference type="ARBA" id="ARBA00004167"/>
    </source>
</evidence>